<evidence type="ECO:0000313" key="2">
    <source>
        <dbReference type="Proteomes" id="UP000698173"/>
    </source>
</evidence>
<dbReference type="InterPro" id="IPR014710">
    <property type="entry name" value="RmlC-like_jellyroll"/>
</dbReference>
<dbReference type="Proteomes" id="UP000698173">
    <property type="component" value="Unassembled WGS sequence"/>
</dbReference>
<dbReference type="InterPro" id="IPR011051">
    <property type="entry name" value="RmlC_Cupin_sf"/>
</dbReference>
<sequence>MEKTKIGKKELEFTGFNNFESEPIPKVKGLSQKVITKIPGSDVATRILQFEPGTDTSPMGVQIHDFWEELIIIEGSIIDLKLNVEFKAGSVACRPPGMKHGPWKSPEGCKIYEVRYYSKGQ</sequence>
<dbReference type="Gene3D" id="2.60.120.10">
    <property type="entry name" value="Jelly Rolls"/>
    <property type="match status" value="1"/>
</dbReference>
<dbReference type="AlphaFoldDB" id="A0A921FVH1"/>
<accession>A0A921FVH1</accession>
<gene>
    <name evidence="1" type="ORF">K8V56_00725</name>
</gene>
<reference evidence="1" key="1">
    <citation type="journal article" date="2021" name="PeerJ">
        <title>Extensive microbial diversity within the chicken gut microbiome revealed by metagenomics and culture.</title>
        <authorList>
            <person name="Gilroy R."/>
            <person name="Ravi A."/>
            <person name="Getino M."/>
            <person name="Pursley I."/>
            <person name="Horton D.L."/>
            <person name="Alikhan N.F."/>
            <person name="Baker D."/>
            <person name="Gharbi K."/>
            <person name="Hall N."/>
            <person name="Watson M."/>
            <person name="Adriaenssens E.M."/>
            <person name="Foster-Nyarko E."/>
            <person name="Jarju S."/>
            <person name="Secka A."/>
            <person name="Antonio M."/>
            <person name="Oren A."/>
            <person name="Chaudhuri R.R."/>
            <person name="La Ragione R."/>
            <person name="Hildebrand F."/>
            <person name="Pallen M.J."/>
        </authorList>
    </citation>
    <scope>NUCLEOTIDE SEQUENCE</scope>
    <source>
        <strain evidence="1">CHK171-7178</strain>
    </source>
</reference>
<organism evidence="1 2">
    <name type="scientific">Sporosarcina psychrophila</name>
    <name type="common">Bacillus psychrophilus</name>
    <dbReference type="NCBI Taxonomy" id="1476"/>
    <lineage>
        <taxon>Bacteria</taxon>
        <taxon>Bacillati</taxon>
        <taxon>Bacillota</taxon>
        <taxon>Bacilli</taxon>
        <taxon>Bacillales</taxon>
        <taxon>Caryophanaceae</taxon>
        <taxon>Sporosarcina</taxon>
    </lineage>
</organism>
<protein>
    <submittedName>
        <fullName evidence="1">Cupin domain-containing protein</fullName>
    </submittedName>
</protein>
<evidence type="ECO:0000313" key="1">
    <source>
        <dbReference type="EMBL" id="HJF30285.1"/>
    </source>
</evidence>
<reference evidence="1" key="2">
    <citation type="submission" date="2021-09" db="EMBL/GenBank/DDBJ databases">
        <authorList>
            <person name="Gilroy R."/>
        </authorList>
    </citation>
    <scope>NUCLEOTIDE SEQUENCE</scope>
    <source>
        <strain evidence="1">CHK171-7178</strain>
    </source>
</reference>
<name>A0A921FVH1_SPOPS</name>
<dbReference type="SUPFAM" id="SSF51182">
    <property type="entry name" value="RmlC-like cupins"/>
    <property type="match status" value="1"/>
</dbReference>
<proteinExistence type="predicted"/>
<comment type="caution">
    <text evidence="1">The sequence shown here is derived from an EMBL/GenBank/DDBJ whole genome shotgun (WGS) entry which is preliminary data.</text>
</comment>
<dbReference type="EMBL" id="DYWT01000011">
    <property type="protein sequence ID" value="HJF30285.1"/>
    <property type="molecule type" value="Genomic_DNA"/>
</dbReference>